<evidence type="ECO:0000256" key="1">
    <source>
        <dbReference type="SAM" id="Phobius"/>
    </source>
</evidence>
<proteinExistence type="predicted"/>
<keyword evidence="1" id="KW-0812">Transmembrane</keyword>
<dbReference type="AlphaFoldDB" id="A0A1L7I959"/>
<dbReference type="KEGG" id="gfl:GRFL_3414"/>
<keyword evidence="1" id="KW-0472">Membrane</keyword>
<keyword evidence="3" id="KW-1185">Reference proteome</keyword>
<dbReference type="Proteomes" id="UP000186230">
    <property type="component" value="Chromosome"/>
</dbReference>
<sequence length="45" mass="5208">MKDCCKIRNEKEQKISGFKKSFNYIIYGIIALIIMAALWLQLTGN</sequence>
<protein>
    <submittedName>
        <fullName evidence="2">Uncharacterized protein</fullName>
    </submittedName>
</protein>
<accession>A0A1L7I959</accession>
<evidence type="ECO:0000313" key="3">
    <source>
        <dbReference type="Proteomes" id="UP000186230"/>
    </source>
</evidence>
<organism evidence="2 3">
    <name type="scientific">Christiangramia flava JLT2011</name>
    <dbReference type="NCBI Taxonomy" id="1229726"/>
    <lineage>
        <taxon>Bacteria</taxon>
        <taxon>Pseudomonadati</taxon>
        <taxon>Bacteroidota</taxon>
        <taxon>Flavobacteriia</taxon>
        <taxon>Flavobacteriales</taxon>
        <taxon>Flavobacteriaceae</taxon>
        <taxon>Christiangramia</taxon>
    </lineage>
</organism>
<dbReference type="STRING" id="1229726.GRFL_3414"/>
<keyword evidence="1" id="KW-1133">Transmembrane helix</keyword>
<gene>
    <name evidence="2" type="ORF">GRFL_3414</name>
</gene>
<reference evidence="2 3" key="1">
    <citation type="submission" date="2016-07" db="EMBL/GenBank/DDBJ databases">
        <title>Multi-omics approach to identify versatile polysaccharide utilization systems of a marine flavobacterium Gramella flava.</title>
        <authorList>
            <person name="Tang K."/>
        </authorList>
    </citation>
    <scope>NUCLEOTIDE SEQUENCE [LARGE SCALE GENOMIC DNA]</scope>
    <source>
        <strain evidence="2 3">JLT2011</strain>
    </source>
</reference>
<feature type="transmembrane region" description="Helical" evidence="1">
    <location>
        <begin position="21"/>
        <end position="42"/>
    </location>
</feature>
<evidence type="ECO:0000313" key="2">
    <source>
        <dbReference type="EMBL" id="APU70138.1"/>
    </source>
</evidence>
<name>A0A1L7I959_9FLAO</name>
<dbReference type="EMBL" id="CP016359">
    <property type="protein sequence ID" value="APU70138.1"/>
    <property type="molecule type" value="Genomic_DNA"/>
</dbReference>